<evidence type="ECO:0000256" key="1">
    <source>
        <dbReference type="ARBA" id="ARBA00023002"/>
    </source>
</evidence>
<dbReference type="InterPro" id="IPR050523">
    <property type="entry name" value="AKR_Detox_Biosynth"/>
</dbReference>
<evidence type="ECO:0000313" key="3">
    <source>
        <dbReference type="EMBL" id="KAF3045928.1"/>
    </source>
</evidence>
<dbReference type="PANTHER" id="PTHR43364:SF4">
    <property type="entry name" value="NAD(P)-LINKED OXIDOREDUCTASE SUPERFAMILY PROTEIN"/>
    <property type="match status" value="1"/>
</dbReference>
<protein>
    <recommendedName>
        <fullName evidence="2">NADP-dependent oxidoreductase domain-containing protein</fullName>
    </recommendedName>
</protein>
<dbReference type="Proteomes" id="UP000758155">
    <property type="component" value="Unassembled WGS sequence"/>
</dbReference>
<dbReference type="PANTHER" id="PTHR43364">
    <property type="entry name" value="NADH-SPECIFIC METHYLGLYOXAL REDUCTASE-RELATED"/>
    <property type="match status" value="1"/>
</dbReference>
<proteinExistence type="predicted"/>
<feature type="domain" description="NADP-dependent oxidoreductase" evidence="2">
    <location>
        <begin position="6"/>
        <end position="303"/>
    </location>
</feature>
<dbReference type="Gene3D" id="3.20.20.100">
    <property type="entry name" value="NADP-dependent oxidoreductase domain"/>
    <property type="match status" value="1"/>
</dbReference>
<name>A0A9P4WYW8_9PLEO</name>
<organism evidence="3 4">
    <name type="scientific">Didymella heteroderae</name>
    <dbReference type="NCBI Taxonomy" id="1769908"/>
    <lineage>
        <taxon>Eukaryota</taxon>
        <taxon>Fungi</taxon>
        <taxon>Dikarya</taxon>
        <taxon>Ascomycota</taxon>
        <taxon>Pezizomycotina</taxon>
        <taxon>Dothideomycetes</taxon>
        <taxon>Pleosporomycetidae</taxon>
        <taxon>Pleosporales</taxon>
        <taxon>Pleosporineae</taxon>
        <taxon>Didymellaceae</taxon>
        <taxon>Didymella</taxon>
    </lineage>
</organism>
<dbReference type="Pfam" id="PF00248">
    <property type="entry name" value="Aldo_ket_red"/>
    <property type="match status" value="1"/>
</dbReference>
<keyword evidence="4" id="KW-1185">Reference proteome</keyword>
<reference evidence="3" key="1">
    <citation type="submission" date="2019-04" db="EMBL/GenBank/DDBJ databases">
        <title>Sequencing of skin fungus with MAO and IRED activity.</title>
        <authorList>
            <person name="Marsaioli A.J."/>
            <person name="Bonatto J.M.C."/>
            <person name="Reis Junior O."/>
        </authorList>
    </citation>
    <scope>NUCLEOTIDE SEQUENCE</scope>
    <source>
        <strain evidence="3">28M1</strain>
    </source>
</reference>
<dbReference type="InterPro" id="IPR036812">
    <property type="entry name" value="NAD(P)_OxRdtase_dom_sf"/>
</dbReference>
<sequence length="322" mass="35059">MVKTVFGGGSFMSQGAMGAFNTKEKTAEAMDTLLAAGVTTIDTARIYAGSEEQIGQQEKRTQFTIDTKVPGGFAPGTANKDTIVAHAKEALEKVNIKQFDILYIHSPDPNIPLDDTLAGINEAHKLGIFKRFGLSNYAPQDVQRVYDLAKEKGYPLPEVYQGNYNPVARHLEKDLFPVLRKLNIVFYAYSPLAGGFLTKSAADLDAGTGRFNKDALGGMYSGMYDKPSLREGLKTWNQIAEKEGVPKAELAYRWVAHHSALTEEGDGVIFGASKLSQIEQTAGGIKKGKLSQEAAKSIDELWESVKAEAPVDNYVWSQGSKA</sequence>
<comment type="caution">
    <text evidence="3">The sequence shown here is derived from an EMBL/GenBank/DDBJ whole genome shotgun (WGS) entry which is preliminary data.</text>
</comment>
<gene>
    <name evidence="3" type="ORF">E8E12_007639</name>
</gene>
<dbReference type="OrthoDB" id="48988at2759"/>
<dbReference type="CDD" id="cd19075">
    <property type="entry name" value="AKR_AKR7A1-5"/>
    <property type="match status" value="1"/>
</dbReference>
<dbReference type="SUPFAM" id="SSF51430">
    <property type="entry name" value="NAD(P)-linked oxidoreductase"/>
    <property type="match status" value="1"/>
</dbReference>
<keyword evidence="1" id="KW-0560">Oxidoreductase</keyword>
<dbReference type="GO" id="GO:0016491">
    <property type="term" value="F:oxidoreductase activity"/>
    <property type="evidence" value="ECO:0007669"/>
    <property type="project" value="UniProtKB-KW"/>
</dbReference>
<evidence type="ECO:0000313" key="4">
    <source>
        <dbReference type="Proteomes" id="UP000758155"/>
    </source>
</evidence>
<evidence type="ECO:0000259" key="2">
    <source>
        <dbReference type="Pfam" id="PF00248"/>
    </source>
</evidence>
<accession>A0A9P4WYW8</accession>
<dbReference type="EMBL" id="SWKV01000005">
    <property type="protein sequence ID" value="KAF3045928.1"/>
    <property type="molecule type" value="Genomic_DNA"/>
</dbReference>
<dbReference type="AlphaFoldDB" id="A0A9P4WYW8"/>
<dbReference type="InterPro" id="IPR023210">
    <property type="entry name" value="NADP_OxRdtase_dom"/>
</dbReference>